<dbReference type="EMBL" id="BKCJ010252928">
    <property type="protein sequence ID" value="GEZ21233.1"/>
    <property type="molecule type" value="Genomic_DNA"/>
</dbReference>
<sequence>YICNTSTLTGWGVTIDELTALCTSLQRQHSEMIAKLEAHEVEINRLKARVKLLEDREGVAVERSRNDAPIKGRNLDEGEAIAERVSDDSEEMTTVLTSMDAATILAGEVAKVPTGSGSIPTASPPTTRVATGSDVVPLLVAKELEEKMAREDQRKSEQIARDAEIARIYAEEELQIMIDTLDRIWKQLHDFVPIGSKEEAERFKRKGTRFEQESTKKLKTSEEVPEEVKSPDEVAKEMVKEVMQLVPIEEVYVKALQVKHPIIDWKAHTKGKRSYWKITSNRPPTRDKEMELWVELNRLYEPDEDDQLWTHTQNLMHALVEWKLYDSCGVHHVIARDKEIFMLVEKDYPLRKGLAIMMISYKLQVENYSRMANDLILKIFKIASTLRQQGNKMHKAIPLPVIEFPLPVKKVPTARRKEMPLPRGLHCWKSVP</sequence>
<protein>
    <recommendedName>
        <fullName evidence="4">Reverse transcriptase domain-containing protein</fullName>
    </recommendedName>
</protein>
<gene>
    <name evidence="3" type="ORF">Tci_493206</name>
</gene>
<reference evidence="3" key="1">
    <citation type="journal article" date="2019" name="Sci. Rep.">
        <title>Draft genome of Tanacetum cinerariifolium, the natural source of mosquito coil.</title>
        <authorList>
            <person name="Yamashiro T."/>
            <person name="Shiraishi A."/>
            <person name="Satake H."/>
            <person name="Nakayama K."/>
        </authorList>
    </citation>
    <scope>NUCLEOTIDE SEQUENCE</scope>
</reference>
<proteinExistence type="predicted"/>
<comment type="caution">
    <text evidence="3">The sequence shown here is derived from an EMBL/GenBank/DDBJ whole genome shotgun (WGS) entry which is preliminary data.</text>
</comment>
<accession>A0A699I4V8</accession>
<feature type="region of interest" description="Disordered" evidence="2">
    <location>
        <begin position="203"/>
        <end position="229"/>
    </location>
</feature>
<evidence type="ECO:0000313" key="3">
    <source>
        <dbReference type="EMBL" id="GEZ21233.1"/>
    </source>
</evidence>
<organism evidence="3">
    <name type="scientific">Tanacetum cinerariifolium</name>
    <name type="common">Dalmatian daisy</name>
    <name type="synonym">Chrysanthemum cinerariifolium</name>
    <dbReference type="NCBI Taxonomy" id="118510"/>
    <lineage>
        <taxon>Eukaryota</taxon>
        <taxon>Viridiplantae</taxon>
        <taxon>Streptophyta</taxon>
        <taxon>Embryophyta</taxon>
        <taxon>Tracheophyta</taxon>
        <taxon>Spermatophyta</taxon>
        <taxon>Magnoliopsida</taxon>
        <taxon>eudicotyledons</taxon>
        <taxon>Gunneridae</taxon>
        <taxon>Pentapetalae</taxon>
        <taxon>asterids</taxon>
        <taxon>campanulids</taxon>
        <taxon>Asterales</taxon>
        <taxon>Asteraceae</taxon>
        <taxon>Asteroideae</taxon>
        <taxon>Anthemideae</taxon>
        <taxon>Anthemidinae</taxon>
        <taxon>Tanacetum</taxon>
    </lineage>
</organism>
<name>A0A699I4V8_TANCI</name>
<keyword evidence="1" id="KW-0175">Coiled coil</keyword>
<evidence type="ECO:0000256" key="1">
    <source>
        <dbReference type="SAM" id="Coils"/>
    </source>
</evidence>
<feature type="non-terminal residue" evidence="3">
    <location>
        <position position="1"/>
    </location>
</feature>
<evidence type="ECO:0008006" key="4">
    <source>
        <dbReference type="Google" id="ProtNLM"/>
    </source>
</evidence>
<feature type="coiled-coil region" evidence="1">
    <location>
        <begin position="22"/>
        <end position="56"/>
    </location>
</feature>
<evidence type="ECO:0000256" key="2">
    <source>
        <dbReference type="SAM" id="MobiDB-lite"/>
    </source>
</evidence>
<dbReference type="AlphaFoldDB" id="A0A699I4V8"/>